<keyword evidence="3" id="KW-0436">Ligase</keyword>
<evidence type="ECO:0000313" key="3">
    <source>
        <dbReference type="EMBL" id="QMS84501.1"/>
    </source>
</evidence>
<dbReference type="KEGG" id="xcl:G4Z02_01640"/>
<dbReference type="PROSITE" id="PS51733">
    <property type="entry name" value="BPL_LPL_CATALYTIC"/>
    <property type="match status" value="1"/>
</dbReference>
<dbReference type="UniPathway" id="UPA00537">
    <property type="reaction ID" value="UER00595"/>
</dbReference>
<keyword evidence="4" id="KW-1185">Reference proteome</keyword>
<dbReference type="AlphaFoldDB" id="A0A7L7KNZ8"/>
<dbReference type="InterPro" id="IPR045864">
    <property type="entry name" value="aa-tRNA-synth_II/BPL/LPL"/>
</dbReference>
<dbReference type="InterPro" id="IPR004562">
    <property type="entry name" value="LipoylTrfase_LipoateP_Ligase"/>
</dbReference>
<dbReference type="Proteomes" id="UP000514720">
    <property type="component" value="Chromosome"/>
</dbReference>
<organism evidence="3 4">
    <name type="scientific">Candidatus Xianfuyuplasma coldseepsis</name>
    <dbReference type="NCBI Taxonomy" id="2782163"/>
    <lineage>
        <taxon>Bacteria</taxon>
        <taxon>Bacillati</taxon>
        <taxon>Mycoplasmatota</taxon>
        <taxon>Mollicutes</taxon>
        <taxon>Candidatus Izemoplasmatales</taxon>
        <taxon>Candidatus Izemoplasmataceae</taxon>
        <taxon>Candidatus Xianfuyuplasma</taxon>
    </lineage>
</organism>
<gene>
    <name evidence="3" type="ORF">G4Z02_01640</name>
</gene>
<reference evidence="3 4" key="1">
    <citation type="submission" date="2020-02" db="EMBL/GenBank/DDBJ databases">
        <authorList>
            <person name="Zheng R.K."/>
            <person name="Sun C.M."/>
        </authorList>
    </citation>
    <scope>NUCLEOTIDE SEQUENCE [LARGE SCALE GENOMIC DNA]</scope>
    <source>
        <strain evidence="4">zrk13</strain>
    </source>
</reference>
<sequence>MKTIINPSTNPYFNLALEEYVLKHLDLDEDVFFLWRNDPCVVIGRNQNPFNEINIHYTSSHNIPILRRISGGGTVYHDHGNVNFTFITSTIQERLNNYEFFIHPLIAILQKTGVPARFVPSSHIYINDTKISGNAQSFYKNKMMHHGTLLFESDLTHLKNVLHHHKHYNSKAVSSTRASTTNIKNHMTVSATIEEFMDFILNEYFIEDYHNHIVELNDEDIKQINKIMNDKYHSWSWNLGETPEFWINEEIDGEIIQMRIHKGIVQESSFYPEDIEGLRFVEEELQERLPDSEHAKLHQLFQ</sequence>
<feature type="domain" description="BPL/LPL catalytic" evidence="2">
    <location>
        <begin position="26"/>
        <end position="201"/>
    </location>
</feature>
<dbReference type="NCBIfam" id="TIGR00545">
    <property type="entry name" value="lipoyltrans"/>
    <property type="match status" value="1"/>
</dbReference>
<comment type="pathway">
    <text evidence="1">Protein modification; protein lipoylation via exogenous pathway; protein N(6)-(lipoyl)lysine from lipoate: step 2/2.</text>
</comment>
<dbReference type="EC" id="6.3.1.20" evidence="3"/>
<dbReference type="Gene3D" id="3.30.930.10">
    <property type="entry name" value="Bira Bifunctional Protein, Domain 2"/>
    <property type="match status" value="1"/>
</dbReference>
<dbReference type="PANTHER" id="PTHR12561:SF3">
    <property type="entry name" value="LIPOYLTRANSFERASE 1, MITOCHONDRIAL"/>
    <property type="match status" value="1"/>
</dbReference>
<dbReference type="GO" id="GO:0017118">
    <property type="term" value="F:lipoyltransferase activity"/>
    <property type="evidence" value="ECO:0007669"/>
    <property type="project" value="TreeGrafter"/>
</dbReference>
<dbReference type="GO" id="GO:0005737">
    <property type="term" value="C:cytoplasm"/>
    <property type="evidence" value="ECO:0007669"/>
    <property type="project" value="TreeGrafter"/>
</dbReference>
<dbReference type="InterPro" id="IPR004143">
    <property type="entry name" value="BPL_LPL_catalytic"/>
</dbReference>
<accession>A0A7L7KNZ8</accession>
<dbReference type="Pfam" id="PF21948">
    <property type="entry name" value="LplA-B_cat"/>
    <property type="match status" value="1"/>
</dbReference>
<evidence type="ECO:0000259" key="2">
    <source>
        <dbReference type="PROSITE" id="PS51733"/>
    </source>
</evidence>
<evidence type="ECO:0000256" key="1">
    <source>
        <dbReference type="ARBA" id="ARBA00005085"/>
    </source>
</evidence>
<name>A0A7L7KNZ8_9MOLU</name>
<dbReference type="CDD" id="cd16443">
    <property type="entry name" value="LplA"/>
    <property type="match status" value="1"/>
</dbReference>
<proteinExistence type="predicted"/>
<evidence type="ECO:0000313" key="4">
    <source>
        <dbReference type="Proteomes" id="UP000514720"/>
    </source>
</evidence>
<dbReference type="SUPFAM" id="SSF55681">
    <property type="entry name" value="Class II aaRS and biotin synthetases"/>
    <property type="match status" value="1"/>
</dbReference>
<dbReference type="EMBL" id="CP048914">
    <property type="protein sequence ID" value="QMS84501.1"/>
    <property type="molecule type" value="Genomic_DNA"/>
</dbReference>
<dbReference type="GO" id="GO:0009249">
    <property type="term" value="P:protein lipoylation"/>
    <property type="evidence" value="ECO:0007669"/>
    <property type="project" value="InterPro"/>
</dbReference>
<dbReference type="GO" id="GO:0016979">
    <property type="term" value="F:lipoate-protein ligase activity"/>
    <property type="evidence" value="ECO:0007669"/>
    <property type="project" value="UniProtKB-EC"/>
</dbReference>
<protein>
    <submittedName>
        <fullName evidence="3">Lipoate--protein ligase</fullName>
        <ecNumber evidence="3">6.3.1.20</ecNumber>
    </submittedName>
</protein>
<dbReference type="RefSeq" id="WP_258878114.1">
    <property type="nucleotide sequence ID" value="NZ_CP048914.1"/>
</dbReference>
<dbReference type="PANTHER" id="PTHR12561">
    <property type="entry name" value="LIPOATE-PROTEIN LIGASE"/>
    <property type="match status" value="1"/>
</dbReference>